<evidence type="ECO:0000313" key="1">
    <source>
        <dbReference type="EMBL" id="MBX72286.1"/>
    </source>
</evidence>
<organism evidence="1">
    <name type="scientific">Rhizophora mucronata</name>
    <name type="common">Asiatic mangrove</name>
    <dbReference type="NCBI Taxonomy" id="61149"/>
    <lineage>
        <taxon>Eukaryota</taxon>
        <taxon>Viridiplantae</taxon>
        <taxon>Streptophyta</taxon>
        <taxon>Embryophyta</taxon>
        <taxon>Tracheophyta</taxon>
        <taxon>Spermatophyta</taxon>
        <taxon>Magnoliopsida</taxon>
        <taxon>eudicotyledons</taxon>
        <taxon>Gunneridae</taxon>
        <taxon>Pentapetalae</taxon>
        <taxon>rosids</taxon>
        <taxon>fabids</taxon>
        <taxon>Malpighiales</taxon>
        <taxon>Rhizophoraceae</taxon>
        <taxon>Rhizophora</taxon>
    </lineage>
</organism>
<dbReference type="EMBL" id="GGEC01091802">
    <property type="protein sequence ID" value="MBX72286.1"/>
    <property type="molecule type" value="Transcribed_RNA"/>
</dbReference>
<sequence length="45" mass="5158">MCSARNFYVSFASVMQCKSNLRIIFKLFSVFTVATSRLSQHPLLD</sequence>
<accession>A0A2P2QZ44</accession>
<reference evidence="1" key="1">
    <citation type="submission" date="2018-02" db="EMBL/GenBank/DDBJ databases">
        <title>Rhizophora mucronata_Transcriptome.</title>
        <authorList>
            <person name="Meera S.P."/>
            <person name="Sreeshan A."/>
            <person name="Augustine A."/>
        </authorList>
    </citation>
    <scope>NUCLEOTIDE SEQUENCE</scope>
    <source>
        <tissue evidence="1">Leaf</tissue>
    </source>
</reference>
<protein>
    <submittedName>
        <fullName evidence="1">Uncharacterized protein</fullName>
    </submittedName>
</protein>
<proteinExistence type="predicted"/>
<dbReference type="AlphaFoldDB" id="A0A2P2QZ44"/>
<name>A0A2P2QZ44_RHIMU</name>